<reference evidence="3" key="1">
    <citation type="journal article" date="2007" name="Plant Cell">
        <title>Dothideomycete-plant interactions illuminated by genome sequencing and EST analysis of the wheat pathogen Stagonospora nodorum.</title>
        <authorList>
            <person name="Hane J.K."/>
            <person name="Lowe R.G."/>
            <person name="Solomon P.S."/>
            <person name="Tan K.C."/>
            <person name="Schoch C.L."/>
            <person name="Spatafora J.W."/>
            <person name="Crous P.W."/>
            <person name="Kodira C."/>
            <person name="Birren B.W."/>
            <person name="Galagan J.E."/>
            <person name="Torriani S.F."/>
            <person name="McDonald B.A."/>
            <person name="Oliver R.P."/>
        </authorList>
    </citation>
    <scope>NUCLEOTIDE SEQUENCE [LARGE SCALE GENOMIC DNA]</scope>
    <source>
        <strain evidence="3">SN15 / ATCC MYA-4574 / FGSC 10173</strain>
    </source>
</reference>
<accession>Q0UY39</accession>
<dbReference type="Proteomes" id="UP000001055">
    <property type="component" value="Unassembled WGS sequence"/>
</dbReference>
<dbReference type="AlphaFoldDB" id="Q0UY39"/>
<gene>
    <name evidence="2" type="ORF">SNOG_03325</name>
</gene>
<organism evidence="2 3">
    <name type="scientific">Phaeosphaeria nodorum (strain SN15 / ATCC MYA-4574 / FGSC 10173)</name>
    <name type="common">Glume blotch fungus</name>
    <name type="synonym">Parastagonospora nodorum</name>
    <dbReference type="NCBI Taxonomy" id="321614"/>
    <lineage>
        <taxon>Eukaryota</taxon>
        <taxon>Fungi</taxon>
        <taxon>Dikarya</taxon>
        <taxon>Ascomycota</taxon>
        <taxon>Pezizomycotina</taxon>
        <taxon>Dothideomycetes</taxon>
        <taxon>Pleosporomycetidae</taxon>
        <taxon>Pleosporales</taxon>
        <taxon>Pleosporineae</taxon>
        <taxon>Phaeosphaeriaceae</taxon>
        <taxon>Parastagonospora</taxon>
    </lineage>
</organism>
<feature type="region of interest" description="Disordered" evidence="1">
    <location>
        <begin position="1"/>
        <end position="25"/>
    </location>
</feature>
<evidence type="ECO:0000313" key="2">
    <source>
        <dbReference type="EMBL" id="EAT90056.1"/>
    </source>
</evidence>
<evidence type="ECO:0000313" key="3">
    <source>
        <dbReference type="Proteomes" id="UP000001055"/>
    </source>
</evidence>
<protein>
    <submittedName>
        <fullName evidence="2">Uncharacterized protein</fullName>
    </submittedName>
</protein>
<dbReference type="InParanoid" id="Q0UY39"/>
<dbReference type="RefSeq" id="XP_001793893.1">
    <property type="nucleotide sequence ID" value="XM_001793841.1"/>
</dbReference>
<name>Q0UY39_PHANO</name>
<dbReference type="EMBL" id="CH445328">
    <property type="protein sequence ID" value="EAT90056.1"/>
    <property type="molecule type" value="Genomic_DNA"/>
</dbReference>
<dbReference type="HOGENOM" id="CLU_1454905_0_0_1"/>
<proteinExistence type="predicted"/>
<dbReference type="KEGG" id="pno:SNOG_03325"/>
<dbReference type="GeneID" id="5970750"/>
<sequence>MSKVQGPRSKVQGPRTPVKPPGHPGGFVAPFKVSFDLPHPPPTTAAIVPFHARSLAIPRRPRRCARVLIDVVDSLLDSAAALHPAPTPASALAAAQSSSFTWGHEPDHRPLTAAALPSGPTFTLNRSAACCPACPVLPVLFCPVFCPVARLLQPRRSRLVSSRLASLRRLALAPSAARFSRCTALH</sequence>
<evidence type="ECO:0000256" key="1">
    <source>
        <dbReference type="SAM" id="MobiDB-lite"/>
    </source>
</evidence>